<dbReference type="GO" id="GO:0045892">
    <property type="term" value="P:negative regulation of DNA-templated transcription"/>
    <property type="evidence" value="ECO:0007669"/>
    <property type="project" value="TreeGrafter"/>
</dbReference>
<protein>
    <submittedName>
        <fullName evidence="7">Pca regulon regulatory protein</fullName>
    </submittedName>
</protein>
<evidence type="ECO:0000256" key="2">
    <source>
        <dbReference type="ARBA" id="ARBA00023125"/>
    </source>
</evidence>
<evidence type="ECO:0000256" key="4">
    <source>
        <dbReference type="SAM" id="MobiDB-lite"/>
    </source>
</evidence>
<proteinExistence type="predicted"/>
<dbReference type="PANTHER" id="PTHR30136:SF34">
    <property type="entry name" value="TRANSCRIPTIONAL REGULATOR"/>
    <property type="match status" value="1"/>
</dbReference>
<feature type="domain" description="HTH iclR-type" evidence="5">
    <location>
        <begin position="54"/>
        <end position="114"/>
    </location>
</feature>
<feature type="domain" description="IclR-ED" evidence="6">
    <location>
        <begin position="115"/>
        <end position="299"/>
    </location>
</feature>
<evidence type="ECO:0000259" key="6">
    <source>
        <dbReference type="PROSITE" id="PS51078"/>
    </source>
</evidence>
<keyword evidence="2" id="KW-0238">DNA-binding</keyword>
<dbReference type="Pfam" id="PF09339">
    <property type="entry name" value="HTH_IclR"/>
    <property type="match status" value="1"/>
</dbReference>
<sequence>MGTVQRQGKPAHDDPPSFGVARNGNEWLASGELFTLGTIRMAEQDPQQPSDSYVQSFARGLSVIRAFGPGRSQMTLSEVAAVTGLTRAGARRILLTLEHLGYVTAFDRKFSLTPRILELGYAYLSGTPLWNLALPYMEEVAEQTRESCSVSVLEGADIVYILRLSTHKVMTINLAVGSRLPAWVTSMGRVLLAGLPEPELDRVLAMSQIQAYTPQTVTDIAELKRLLAGVRADGYACVAQELEPGLQSVAVPIVDRSGRVIAAMNVSGQSNRFTREAMLEAFLPPLRHAADQINHALLRR</sequence>
<accession>A0A6S7C896</accession>
<dbReference type="GO" id="GO:0003700">
    <property type="term" value="F:DNA-binding transcription factor activity"/>
    <property type="evidence" value="ECO:0007669"/>
    <property type="project" value="TreeGrafter"/>
</dbReference>
<name>A0A6S7C896_9BURK</name>
<gene>
    <name evidence="7" type="primary">pcaR_4</name>
    <name evidence="7" type="ORF">LMG1861_01023</name>
</gene>
<dbReference type="AlphaFoldDB" id="A0A6S7C896"/>
<dbReference type="GO" id="GO:0003677">
    <property type="term" value="F:DNA binding"/>
    <property type="evidence" value="ECO:0007669"/>
    <property type="project" value="UniProtKB-KW"/>
</dbReference>
<dbReference type="InterPro" id="IPR005471">
    <property type="entry name" value="Tscrpt_reg_IclR_N"/>
</dbReference>
<dbReference type="SUPFAM" id="SSF46785">
    <property type="entry name" value="Winged helix' DNA-binding domain"/>
    <property type="match status" value="1"/>
</dbReference>
<dbReference type="NCBIfam" id="TIGR02431">
    <property type="entry name" value="pcaR_pcaU"/>
    <property type="match status" value="1"/>
</dbReference>
<organism evidence="7 8">
    <name type="scientific">Achromobacter piechaudii</name>
    <dbReference type="NCBI Taxonomy" id="72556"/>
    <lineage>
        <taxon>Bacteria</taxon>
        <taxon>Pseudomonadati</taxon>
        <taxon>Pseudomonadota</taxon>
        <taxon>Betaproteobacteria</taxon>
        <taxon>Burkholderiales</taxon>
        <taxon>Alcaligenaceae</taxon>
        <taxon>Achromobacter</taxon>
    </lineage>
</organism>
<dbReference type="Proteomes" id="UP000494105">
    <property type="component" value="Unassembled WGS sequence"/>
</dbReference>
<evidence type="ECO:0000313" key="8">
    <source>
        <dbReference type="Proteomes" id="UP000494105"/>
    </source>
</evidence>
<dbReference type="GO" id="GO:0045893">
    <property type="term" value="P:positive regulation of DNA-templated transcription"/>
    <property type="evidence" value="ECO:0007669"/>
    <property type="project" value="InterPro"/>
</dbReference>
<feature type="region of interest" description="Disordered" evidence="4">
    <location>
        <begin position="1"/>
        <end position="21"/>
    </location>
</feature>
<dbReference type="Pfam" id="PF01614">
    <property type="entry name" value="IclR_C"/>
    <property type="match status" value="1"/>
</dbReference>
<dbReference type="InterPro" id="IPR036388">
    <property type="entry name" value="WH-like_DNA-bd_sf"/>
</dbReference>
<dbReference type="Gene3D" id="3.30.450.40">
    <property type="match status" value="1"/>
</dbReference>
<evidence type="ECO:0000256" key="1">
    <source>
        <dbReference type="ARBA" id="ARBA00023015"/>
    </source>
</evidence>
<evidence type="ECO:0000256" key="3">
    <source>
        <dbReference type="ARBA" id="ARBA00023163"/>
    </source>
</evidence>
<dbReference type="Gene3D" id="1.10.10.10">
    <property type="entry name" value="Winged helix-like DNA-binding domain superfamily/Winged helix DNA-binding domain"/>
    <property type="match status" value="1"/>
</dbReference>
<reference evidence="7 8" key="1">
    <citation type="submission" date="2020-04" db="EMBL/GenBank/DDBJ databases">
        <authorList>
            <person name="De Canck E."/>
        </authorList>
    </citation>
    <scope>NUCLEOTIDE SEQUENCE [LARGE SCALE GENOMIC DNA]</scope>
    <source>
        <strain evidence="7 8">LMG 1861</strain>
    </source>
</reference>
<evidence type="ECO:0000313" key="7">
    <source>
        <dbReference type="EMBL" id="CAB3835910.1"/>
    </source>
</evidence>
<dbReference type="SMART" id="SM00346">
    <property type="entry name" value="HTH_ICLR"/>
    <property type="match status" value="1"/>
</dbReference>
<dbReference type="SUPFAM" id="SSF55781">
    <property type="entry name" value="GAF domain-like"/>
    <property type="match status" value="1"/>
</dbReference>
<evidence type="ECO:0000259" key="5">
    <source>
        <dbReference type="PROSITE" id="PS51077"/>
    </source>
</evidence>
<keyword evidence="3" id="KW-0804">Transcription</keyword>
<dbReference type="PROSITE" id="PS51078">
    <property type="entry name" value="ICLR_ED"/>
    <property type="match status" value="1"/>
</dbReference>
<dbReference type="GO" id="GO:0046278">
    <property type="term" value="P:3,4-dihydroxybenzoate metabolic process"/>
    <property type="evidence" value="ECO:0007669"/>
    <property type="project" value="InterPro"/>
</dbReference>
<dbReference type="InterPro" id="IPR050707">
    <property type="entry name" value="HTH_MetabolicPath_Reg"/>
</dbReference>
<dbReference type="InterPro" id="IPR014757">
    <property type="entry name" value="Tscrpt_reg_IclR_C"/>
</dbReference>
<dbReference type="PROSITE" id="PS51077">
    <property type="entry name" value="HTH_ICLR"/>
    <property type="match status" value="1"/>
</dbReference>
<dbReference type="PANTHER" id="PTHR30136">
    <property type="entry name" value="HELIX-TURN-HELIX TRANSCRIPTIONAL REGULATOR, ICLR FAMILY"/>
    <property type="match status" value="1"/>
</dbReference>
<dbReference type="EMBL" id="CADILD010000001">
    <property type="protein sequence ID" value="CAB3835910.1"/>
    <property type="molecule type" value="Genomic_DNA"/>
</dbReference>
<keyword evidence="1" id="KW-0805">Transcription regulation</keyword>
<dbReference type="InterPro" id="IPR029016">
    <property type="entry name" value="GAF-like_dom_sf"/>
</dbReference>
<dbReference type="InterPro" id="IPR012794">
    <property type="entry name" value="PcaR_PcaU"/>
</dbReference>
<dbReference type="InterPro" id="IPR036390">
    <property type="entry name" value="WH_DNA-bd_sf"/>
</dbReference>